<dbReference type="EMBL" id="JBHTGQ010000011">
    <property type="protein sequence ID" value="MFC7749315.1"/>
    <property type="molecule type" value="Genomic_DNA"/>
</dbReference>
<evidence type="ECO:0000313" key="1">
    <source>
        <dbReference type="EMBL" id="MFC7749315.1"/>
    </source>
</evidence>
<dbReference type="SUPFAM" id="SSF56801">
    <property type="entry name" value="Acetyl-CoA synthetase-like"/>
    <property type="match status" value="1"/>
</dbReference>
<reference evidence="2" key="1">
    <citation type="journal article" date="2019" name="Int. J. Syst. Evol. Microbiol.">
        <title>The Global Catalogue of Microorganisms (GCM) 10K type strain sequencing project: providing services to taxonomists for standard genome sequencing and annotation.</title>
        <authorList>
            <consortium name="The Broad Institute Genomics Platform"/>
            <consortium name="The Broad Institute Genome Sequencing Center for Infectious Disease"/>
            <person name="Wu L."/>
            <person name="Ma J."/>
        </authorList>
    </citation>
    <scope>NUCLEOTIDE SEQUENCE [LARGE SCALE GENOMIC DNA]</scope>
    <source>
        <strain evidence="2">JCM 18657</strain>
    </source>
</reference>
<dbReference type="Gene3D" id="3.40.50.12780">
    <property type="entry name" value="N-terminal domain of ligase-like"/>
    <property type="match status" value="1"/>
</dbReference>
<name>A0ABW2V3D6_9BACL</name>
<sequence length="404" mass="44821">MEQAMLRALHEKAERTARAFPWYADMIRGTDIRRLNDLPPMTAEVLERRYYAAEPPAGACTVYRTSGTSGGTRKAIVYSEDDERRYVERKIELFRRLTGGLGYTRAASDMGTGHAASTAETIFRELGFETLSIPYQAPVGEHLERLRAFRPDVLYTMPSLLDALLEAAADPAALGLKRVLLVGETASPEWQSNSAKLLGIARESVIDTYGCIEIGTIAYFRHDLGRYVLLDGLIAEGLDPSEAGLPDTELSPGESILTLTSFDRELFPAIRYVTYDVVRDLRETEVDGRKTATFQALVKRVGAELKHGEKISLYDIEEVVCRHILHAAIRVGVARNRLAVGIRAAKESLTAERLEAIRLDLQEKLPEIGRMISGGLLDEIVVYADADGQPLRSGVVKHKKLYTD</sequence>
<dbReference type="Proteomes" id="UP001596528">
    <property type="component" value="Unassembled WGS sequence"/>
</dbReference>
<dbReference type="PANTHER" id="PTHR43845">
    <property type="entry name" value="BLR5969 PROTEIN"/>
    <property type="match status" value="1"/>
</dbReference>
<accession>A0ABW2V3D6</accession>
<dbReference type="PANTHER" id="PTHR43845:SF1">
    <property type="entry name" value="BLR5969 PROTEIN"/>
    <property type="match status" value="1"/>
</dbReference>
<dbReference type="RefSeq" id="WP_138789603.1">
    <property type="nucleotide sequence ID" value="NZ_JBHTGQ010000011.1"/>
</dbReference>
<protein>
    <submittedName>
        <fullName evidence="1">AMP-binding protein</fullName>
    </submittedName>
</protein>
<dbReference type="InterPro" id="IPR042099">
    <property type="entry name" value="ANL_N_sf"/>
</dbReference>
<evidence type="ECO:0000313" key="2">
    <source>
        <dbReference type="Proteomes" id="UP001596528"/>
    </source>
</evidence>
<organism evidence="1 2">
    <name type="scientific">Paenibacillus thermoaerophilus</name>
    <dbReference type="NCBI Taxonomy" id="1215385"/>
    <lineage>
        <taxon>Bacteria</taxon>
        <taxon>Bacillati</taxon>
        <taxon>Bacillota</taxon>
        <taxon>Bacilli</taxon>
        <taxon>Bacillales</taxon>
        <taxon>Paenibacillaceae</taxon>
        <taxon>Paenibacillus</taxon>
    </lineage>
</organism>
<gene>
    <name evidence="1" type="ORF">ACFQWB_05075</name>
</gene>
<comment type="caution">
    <text evidence="1">The sequence shown here is derived from an EMBL/GenBank/DDBJ whole genome shotgun (WGS) entry which is preliminary data.</text>
</comment>
<proteinExistence type="predicted"/>
<keyword evidence="2" id="KW-1185">Reference proteome</keyword>